<name>A0AAV7V6Y1_PLEWA</name>
<dbReference type="Proteomes" id="UP001066276">
    <property type="component" value="Chromosome 2_2"/>
</dbReference>
<feature type="region of interest" description="Disordered" evidence="1">
    <location>
        <begin position="130"/>
        <end position="189"/>
    </location>
</feature>
<dbReference type="EMBL" id="JANPWB010000004">
    <property type="protein sequence ID" value="KAJ1195834.1"/>
    <property type="molecule type" value="Genomic_DNA"/>
</dbReference>
<gene>
    <name evidence="2" type="ORF">NDU88_005102</name>
</gene>
<comment type="caution">
    <text evidence="2">The sequence shown here is derived from an EMBL/GenBank/DDBJ whole genome shotgun (WGS) entry which is preliminary data.</text>
</comment>
<sequence>MGLPTSAKTLRKHGHGWNAQIGYGWVPRRGGYDSLAPQEKEKILEPGPPTTAHLAFANPVRRGLMQIKQNRANINVVSKLFCYVNNFGEGGLGESLQVNEERKRQRLIKVLHVIDESGRRGSADPFRVMEESEQQHSATPLEVGGESEQHSKAEAARSDSGLVDESWDTGQRSQGRRVAEQGRCGAETP</sequence>
<evidence type="ECO:0000313" key="2">
    <source>
        <dbReference type="EMBL" id="KAJ1195834.1"/>
    </source>
</evidence>
<reference evidence="2" key="1">
    <citation type="journal article" date="2022" name="bioRxiv">
        <title>Sequencing and chromosome-scale assembly of the giantPleurodeles waltlgenome.</title>
        <authorList>
            <person name="Brown T."/>
            <person name="Elewa A."/>
            <person name="Iarovenko S."/>
            <person name="Subramanian E."/>
            <person name="Araus A.J."/>
            <person name="Petzold A."/>
            <person name="Susuki M."/>
            <person name="Suzuki K.-i.T."/>
            <person name="Hayashi T."/>
            <person name="Toyoda A."/>
            <person name="Oliveira C."/>
            <person name="Osipova E."/>
            <person name="Leigh N.D."/>
            <person name="Simon A."/>
            <person name="Yun M.H."/>
        </authorList>
    </citation>
    <scope>NUCLEOTIDE SEQUENCE</scope>
    <source>
        <strain evidence="2">20211129_DDA</strain>
        <tissue evidence="2">Liver</tissue>
    </source>
</reference>
<dbReference type="AlphaFoldDB" id="A0AAV7V6Y1"/>
<accession>A0AAV7V6Y1</accession>
<evidence type="ECO:0000256" key="1">
    <source>
        <dbReference type="SAM" id="MobiDB-lite"/>
    </source>
</evidence>
<organism evidence="2 3">
    <name type="scientific">Pleurodeles waltl</name>
    <name type="common">Iberian ribbed newt</name>
    <dbReference type="NCBI Taxonomy" id="8319"/>
    <lineage>
        <taxon>Eukaryota</taxon>
        <taxon>Metazoa</taxon>
        <taxon>Chordata</taxon>
        <taxon>Craniata</taxon>
        <taxon>Vertebrata</taxon>
        <taxon>Euteleostomi</taxon>
        <taxon>Amphibia</taxon>
        <taxon>Batrachia</taxon>
        <taxon>Caudata</taxon>
        <taxon>Salamandroidea</taxon>
        <taxon>Salamandridae</taxon>
        <taxon>Pleurodelinae</taxon>
        <taxon>Pleurodeles</taxon>
    </lineage>
</organism>
<keyword evidence="3" id="KW-1185">Reference proteome</keyword>
<proteinExistence type="predicted"/>
<evidence type="ECO:0000313" key="3">
    <source>
        <dbReference type="Proteomes" id="UP001066276"/>
    </source>
</evidence>
<protein>
    <submittedName>
        <fullName evidence="2">Uncharacterized protein</fullName>
    </submittedName>
</protein>
<feature type="compositionally biased region" description="Basic and acidic residues" evidence="1">
    <location>
        <begin position="147"/>
        <end position="157"/>
    </location>
</feature>